<evidence type="ECO:0000256" key="3">
    <source>
        <dbReference type="ARBA" id="ARBA00022692"/>
    </source>
</evidence>
<sequence>MTMGWWMWGAAVSMGCMTWMLLERRHGRLPDGGSSEGVWEDPSVTAVMGMLAVVIRQGSSIPTALDEVGRVVGGEFGGDLCGVADGLRRGVPWHEAWVVPCGQERRHGVSCRQVRDALEDAWLYGASPEERLTAAIERVDGAARADIERRAAKLSVRLLMPTGLCFLPAFICVGVIPSVASFL</sequence>
<evidence type="ECO:0000256" key="5">
    <source>
        <dbReference type="ARBA" id="ARBA00023136"/>
    </source>
</evidence>
<evidence type="ECO:0000313" key="8">
    <source>
        <dbReference type="EMBL" id="KFI60568.1"/>
    </source>
</evidence>
<feature type="transmembrane region" description="Helical" evidence="6">
    <location>
        <begin position="6"/>
        <end position="22"/>
    </location>
</feature>
<feature type="transmembrane region" description="Helical" evidence="6">
    <location>
        <begin position="158"/>
        <end position="180"/>
    </location>
</feature>
<gene>
    <name evidence="8" type="ORF">BIGA_1161</name>
</gene>
<evidence type="ECO:0000256" key="2">
    <source>
        <dbReference type="ARBA" id="ARBA00022475"/>
    </source>
</evidence>
<dbReference type="EMBL" id="JGYX01000005">
    <property type="protein sequence ID" value="KFI60568.1"/>
    <property type="molecule type" value="Genomic_DNA"/>
</dbReference>
<keyword evidence="3 6" id="KW-0812">Transmembrane</keyword>
<evidence type="ECO:0000256" key="1">
    <source>
        <dbReference type="ARBA" id="ARBA00004651"/>
    </source>
</evidence>
<comment type="caution">
    <text evidence="8">The sequence shown here is derived from an EMBL/GenBank/DDBJ whole genome shotgun (WGS) entry which is preliminary data.</text>
</comment>
<keyword evidence="4 6" id="KW-1133">Transmembrane helix</keyword>
<dbReference type="GO" id="GO:0005886">
    <property type="term" value="C:plasma membrane"/>
    <property type="evidence" value="ECO:0007669"/>
    <property type="project" value="UniProtKB-SubCell"/>
</dbReference>
<keyword evidence="9" id="KW-1185">Reference proteome</keyword>
<evidence type="ECO:0000256" key="6">
    <source>
        <dbReference type="SAM" id="Phobius"/>
    </source>
</evidence>
<name>A0A087AP68_9BIFI</name>
<dbReference type="AlphaFoldDB" id="A0A087AP68"/>
<feature type="domain" description="Type II secretion system protein GspF" evidence="7">
    <location>
        <begin position="51"/>
        <end position="175"/>
    </location>
</feature>
<evidence type="ECO:0000259" key="7">
    <source>
        <dbReference type="Pfam" id="PF00482"/>
    </source>
</evidence>
<dbReference type="InterPro" id="IPR018076">
    <property type="entry name" value="T2SS_GspF_dom"/>
</dbReference>
<evidence type="ECO:0000256" key="4">
    <source>
        <dbReference type="ARBA" id="ARBA00022989"/>
    </source>
</evidence>
<reference evidence="8 9" key="1">
    <citation type="submission" date="2014-03" db="EMBL/GenBank/DDBJ databases">
        <title>Genomics of Bifidobacteria.</title>
        <authorList>
            <person name="Ventura M."/>
            <person name="Milani C."/>
            <person name="Lugli G.A."/>
        </authorList>
    </citation>
    <scope>NUCLEOTIDE SEQUENCE [LARGE SCALE GENOMIC DNA]</scope>
    <source>
        <strain evidence="8 9">LMG 11586</strain>
    </source>
</reference>
<accession>A0A087AP68</accession>
<organism evidence="8 9">
    <name type="scientific">Bifidobacterium pullorum subsp. gallinarum</name>
    <dbReference type="NCBI Taxonomy" id="78344"/>
    <lineage>
        <taxon>Bacteria</taxon>
        <taxon>Bacillati</taxon>
        <taxon>Actinomycetota</taxon>
        <taxon>Actinomycetes</taxon>
        <taxon>Bifidobacteriales</taxon>
        <taxon>Bifidobacteriaceae</taxon>
        <taxon>Bifidobacterium</taxon>
    </lineage>
</organism>
<dbReference type="eggNOG" id="COG2064">
    <property type="taxonomic scope" value="Bacteria"/>
</dbReference>
<proteinExistence type="predicted"/>
<dbReference type="Pfam" id="PF00482">
    <property type="entry name" value="T2SSF"/>
    <property type="match status" value="1"/>
</dbReference>
<evidence type="ECO:0000313" key="9">
    <source>
        <dbReference type="Proteomes" id="UP000029046"/>
    </source>
</evidence>
<protein>
    <submittedName>
        <fullName evidence="8">Type II secretion system protein, pilus assembly</fullName>
    </submittedName>
</protein>
<dbReference type="Proteomes" id="UP000029046">
    <property type="component" value="Unassembled WGS sequence"/>
</dbReference>
<comment type="subcellular location">
    <subcellularLocation>
        <location evidence="1">Cell membrane</location>
        <topology evidence="1">Multi-pass membrane protein</topology>
    </subcellularLocation>
</comment>
<keyword evidence="5 6" id="KW-0472">Membrane</keyword>
<keyword evidence="2" id="KW-1003">Cell membrane</keyword>